<keyword evidence="1" id="KW-0324">Glycolysis</keyword>
<feature type="binding site" evidence="1">
    <location>
        <position position="38"/>
    </location>
    <ligand>
        <name>substrate</name>
    </ligand>
</feature>
<feature type="binding site" evidence="1">
    <location>
        <position position="206"/>
    </location>
    <ligand>
        <name>ATP</name>
        <dbReference type="ChEBI" id="CHEBI:30616"/>
    </ligand>
</feature>
<protein>
    <recommendedName>
        <fullName evidence="1">Phosphoglycerate kinase</fullName>
        <ecNumber evidence="1">2.7.2.3</ecNumber>
    </recommendedName>
</protein>
<comment type="caution">
    <text evidence="2">The sequence shown here is derived from an EMBL/GenBank/DDBJ whole genome shotgun (WGS) entry which is preliminary data.</text>
</comment>
<feature type="binding site" evidence="1">
    <location>
        <begin position="23"/>
        <end position="25"/>
    </location>
    <ligand>
        <name>substrate</name>
    </ligand>
</feature>
<dbReference type="InterPro" id="IPR001576">
    <property type="entry name" value="Phosphoglycerate_kinase"/>
</dbReference>
<feature type="binding site" evidence="1">
    <location>
        <begin position="354"/>
        <end position="357"/>
    </location>
    <ligand>
        <name>ATP</name>
        <dbReference type="ChEBI" id="CHEBI:30616"/>
    </ligand>
</feature>
<comment type="similarity">
    <text evidence="1">Belongs to the phosphoglycerate kinase family.</text>
</comment>
<keyword evidence="1" id="KW-0963">Cytoplasm</keyword>
<evidence type="ECO:0000256" key="1">
    <source>
        <dbReference type="HAMAP-Rule" id="MF_00145"/>
    </source>
</evidence>
<feature type="binding site" evidence="1">
    <location>
        <position position="155"/>
    </location>
    <ligand>
        <name>substrate</name>
    </ligand>
</feature>
<keyword evidence="3" id="KW-1185">Reference proteome</keyword>
<feature type="binding site" evidence="1">
    <location>
        <position position="328"/>
    </location>
    <ligand>
        <name>ATP</name>
        <dbReference type="ChEBI" id="CHEBI:30616"/>
    </ligand>
</feature>
<feature type="binding site" evidence="1">
    <location>
        <position position="297"/>
    </location>
    <ligand>
        <name>ATP</name>
        <dbReference type="ChEBI" id="CHEBI:30616"/>
    </ligand>
</feature>
<feature type="binding site" evidence="1">
    <location>
        <position position="122"/>
    </location>
    <ligand>
        <name>substrate</name>
    </ligand>
</feature>
<comment type="subunit">
    <text evidence="1">Monomer.</text>
</comment>
<dbReference type="PANTHER" id="PTHR11406">
    <property type="entry name" value="PHOSPHOGLYCERATE KINASE"/>
    <property type="match status" value="1"/>
</dbReference>
<dbReference type="PIRSF" id="PIRSF000724">
    <property type="entry name" value="Pgk"/>
    <property type="match status" value="1"/>
</dbReference>
<dbReference type="GO" id="GO:0004618">
    <property type="term" value="F:phosphoglycerate kinase activity"/>
    <property type="evidence" value="ECO:0007669"/>
    <property type="project" value="UniProtKB-EC"/>
</dbReference>
<feature type="binding site" evidence="1">
    <location>
        <begin position="61"/>
        <end position="64"/>
    </location>
    <ligand>
        <name>substrate</name>
    </ligand>
</feature>
<proteinExistence type="inferred from homology"/>
<keyword evidence="1" id="KW-0547">Nucleotide-binding</keyword>
<dbReference type="CDD" id="cd00318">
    <property type="entry name" value="Phosphoglycerate_kinase"/>
    <property type="match status" value="1"/>
</dbReference>
<keyword evidence="1 2" id="KW-0418">Kinase</keyword>
<comment type="subcellular location">
    <subcellularLocation>
        <location evidence="1">Cytoplasm</location>
    </subcellularLocation>
</comment>
<keyword evidence="1" id="KW-0067">ATP-binding</keyword>
<keyword evidence="1 2" id="KW-0808">Transferase</keyword>
<dbReference type="PANTHER" id="PTHR11406:SF23">
    <property type="entry name" value="PHOSPHOGLYCERATE KINASE 1, CHLOROPLASTIC-RELATED"/>
    <property type="match status" value="1"/>
</dbReference>
<dbReference type="HAMAP" id="MF_00145">
    <property type="entry name" value="Phosphoglyc_kinase"/>
    <property type="match status" value="1"/>
</dbReference>
<dbReference type="Pfam" id="PF00162">
    <property type="entry name" value="PGK"/>
    <property type="match status" value="1"/>
</dbReference>
<sequence>MKFNKKTIEDIEVKGKKVLVRCDFNVPLKDGEITDVNRLVGAMPTIEYLIKNGAKLILCSHLGKPNGEAKPELSLAPVAKRLSEMLKKEVIFAADPNVVSDNVKSVVSKMNDGDVILLENTRYRKEETKNKENFSKELASLADIFVNDAFGTAHRAHCSTVGVTEFVKTSVCGYLIQKELKFLGDAVNSPVRPFVAILGGAKVSDKIAVIANLLDKVDTLIIGGGMAYTFLKAGGYSVGSSLVEEDKVEYAKDMMQKAESKGIKFLIPVDHIVADKFSADAEPVVTEDQNIKDGYMGLDIGPKTCEIYKGAISTAKTIVWNGPMGVFEFKNFAKGTIAVAEAMSKVDGTTVIGGGDSAAAVNQLGFGDKMTHISTGGGASLEFLEGKLLPGIEALTDK</sequence>
<organism evidence="2 3">
    <name type="scientific">Clostridium frigoriphilum</name>
    <dbReference type="NCBI Taxonomy" id="443253"/>
    <lineage>
        <taxon>Bacteria</taxon>
        <taxon>Bacillati</taxon>
        <taxon>Bacillota</taxon>
        <taxon>Clostridia</taxon>
        <taxon>Eubacteriales</taxon>
        <taxon>Clostridiaceae</taxon>
        <taxon>Clostridium</taxon>
    </lineage>
</organism>
<comment type="pathway">
    <text evidence="1">Carbohydrate degradation; glycolysis; pyruvate from D-glyceraldehyde 3-phosphate: step 2/5.</text>
</comment>
<evidence type="ECO:0000313" key="3">
    <source>
        <dbReference type="Proteomes" id="UP001498469"/>
    </source>
</evidence>
<dbReference type="InterPro" id="IPR015911">
    <property type="entry name" value="Phosphoglycerate_kinase_CS"/>
</dbReference>
<dbReference type="RefSeq" id="WP_216246554.1">
    <property type="nucleotide sequence ID" value="NZ_JAZHFS010000005.1"/>
</dbReference>
<dbReference type="EMBL" id="JAZHFS010000005">
    <property type="protein sequence ID" value="MEF2112157.1"/>
    <property type="molecule type" value="Genomic_DNA"/>
</dbReference>
<dbReference type="PROSITE" id="PS00111">
    <property type="entry name" value="PGLYCERATE_KINASE"/>
    <property type="match status" value="1"/>
</dbReference>
<reference evidence="2 3" key="1">
    <citation type="submission" date="2023-11" db="EMBL/GenBank/DDBJ databases">
        <title>Draft genome sequence of a psychrophilic Clostridium strain from permafrost water brine.</title>
        <authorList>
            <person name="Shcherbakova V.A."/>
            <person name="Trubitsyn V.E."/>
            <person name="Zakharyuk A.G."/>
        </authorList>
    </citation>
    <scope>NUCLEOTIDE SEQUENCE [LARGE SCALE GENOMIC DNA]</scope>
    <source>
        <strain evidence="2 3">14F</strain>
    </source>
</reference>
<accession>A0ABU7ULA2</accession>
<dbReference type="EC" id="2.7.2.3" evidence="1"/>
<dbReference type="Proteomes" id="UP001498469">
    <property type="component" value="Unassembled WGS sequence"/>
</dbReference>
<gene>
    <name evidence="1" type="primary">pgk</name>
    <name evidence="2" type="ORF">SJI18_07555</name>
</gene>
<name>A0ABU7ULA2_9CLOT</name>
<evidence type="ECO:0000313" key="2">
    <source>
        <dbReference type="EMBL" id="MEF2112157.1"/>
    </source>
</evidence>
<comment type="catalytic activity">
    <reaction evidence="1">
        <text>(2R)-3-phosphoglycerate + ATP = (2R)-3-phospho-glyceroyl phosphate + ADP</text>
        <dbReference type="Rhea" id="RHEA:14801"/>
        <dbReference type="ChEBI" id="CHEBI:30616"/>
        <dbReference type="ChEBI" id="CHEBI:57604"/>
        <dbReference type="ChEBI" id="CHEBI:58272"/>
        <dbReference type="ChEBI" id="CHEBI:456216"/>
        <dbReference type="EC" id="2.7.2.3"/>
    </reaction>
</comment>